<reference evidence="3" key="1">
    <citation type="journal article" date="2020" name="Nature">
        <title>Giant virus diversity and host interactions through global metagenomics.</title>
        <authorList>
            <person name="Schulz F."/>
            <person name="Roux S."/>
            <person name="Paez-Espino D."/>
            <person name="Jungbluth S."/>
            <person name="Walsh D.A."/>
            <person name="Denef V.J."/>
            <person name="McMahon K.D."/>
            <person name="Konstantinidis K.T."/>
            <person name="Eloe-Fadrosh E.A."/>
            <person name="Kyrpides N.C."/>
            <person name="Woyke T."/>
        </authorList>
    </citation>
    <scope>NUCLEOTIDE SEQUENCE</scope>
    <source>
        <strain evidence="3">GVMAG-M-3300023174-182</strain>
    </source>
</reference>
<feature type="compositionally biased region" description="Low complexity" evidence="1">
    <location>
        <begin position="77"/>
        <end position="86"/>
    </location>
</feature>
<feature type="region of interest" description="Disordered" evidence="1">
    <location>
        <begin position="50"/>
        <end position="120"/>
    </location>
</feature>
<proteinExistence type="predicted"/>
<organism evidence="3">
    <name type="scientific">viral metagenome</name>
    <dbReference type="NCBI Taxonomy" id="1070528"/>
    <lineage>
        <taxon>unclassified sequences</taxon>
        <taxon>metagenomes</taxon>
        <taxon>organismal metagenomes</taxon>
    </lineage>
</organism>
<dbReference type="AlphaFoldDB" id="A0A6C0DIL4"/>
<keyword evidence="2" id="KW-0472">Membrane</keyword>
<feature type="compositionally biased region" description="Acidic residues" evidence="1">
    <location>
        <begin position="66"/>
        <end position="76"/>
    </location>
</feature>
<name>A0A6C0DIL4_9ZZZZ</name>
<evidence type="ECO:0000313" key="3">
    <source>
        <dbReference type="EMBL" id="QHT16080.1"/>
    </source>
</evidence>
<keyword evidence="2" id="KW-0812">Transmembrane</keyword>
<evidence type="ECO:0000256" key="2">
    <source>
        <dbReference type="SAM" id="Phobius"/>
    </source>
</evidence>
<evidence type="ECO:0000256" key="1">
    <source>
        <dbReference type="SAM" id="MobiDB-lite"/>
    </source>
</evidence>
<feature type="compositionally biased region" description="Basic residues" evidence="1">
    <location>
        <begin position="104"/>
        <end position="120"/>
    </location>
</feature>
<keyword evidence="2" id="KW-1133">Transmembrane helix</keyword>
<sequence>MNDIKTLVVTSFFLAIGGGIIYFLKQNDGNEIDNGENTTIDEVNRSYKKKRANKSKINYDEKSYDNTDDTAYDDQYNDQYDNQYNDYDNEDNDKAKTRTIIQTKTKKNRGKQSVSKKRYY</sequence>
<feature type="transmembrane region" description="Helical" evidence="2">
    <location>
        <begin position="6"/>
        <end position="24"/>
    </location>
</feature>
<accession>A0A6C0DIL4</accession>
<dbReference type="EMBL" id="MN739615">
    <property type="protein sequence ID" value="QHT16080.1"/>
    <property type="molecule type" value="Genomic_DNA"/>
</dbReference>
<protein>
    <submittedName>
        <fullName evidence="3">Uncharacterized protein</fullName>
    </submittedName>
</protein>